<keyword evidence="4" id="KW-0788">Thiol protease</keyword>
<evidence type="ECO:0000256" key="1">
    <source>
        <dbReference type="ARBA" id="ARBA00007074"/>
    </source>
</evidence>
<evidence type="ECO:0000313" key="8">
    <source>
        <dbReference type="Proteomes" id="UP001217083"/>
    </source>
</evidence>
<reference evidence="7 8" key="1">
    <citation type="submission" date="2023-03" db="EMBL/GenBank/DDBJ databases">
        <title>Muricauda XX sp. nov. and Muricauda XXX sp. nov., two novel species isolated from Okinawa Trough.</title>
        <authorList>
            <person name="Cao W."/>
            <person name="Deng X."/>
        </authorList>
    </citation>
    <scope>NUCLEOTIDE SEQUENCE [LARGE SCALE GENOMIC DNA]</scope>
    <source>
        <strain evidence="7 8">81s02</strain>
    </source>
</reference>
<dbReference type="Gene3D" id="3.90.1720.10">
    <property type="entry name" value="endopeptidase domain like (from Nostoc punctiforme)"/>
    <property type="match status" value="1"/>
</dbReference>
<sequence length="400" mass="44914">MKLTTKYNSGPRLLILIALIISSCKTENSAAINQVDEIITSIQETYAPDKRVALFDVQSEKKSTGYVLRGKTNLPEALDNLKNELEAQKINYTDSITLLPSADLDGKFYGVISNSVANIRSKPSHSAELVTQATLGMPLNVFQKERGWYLIQTPDKYLGWVDSGGLTLMEKNDFDSWQADKKLIYTHTYGKSYEDADETSQVVSDVVAGNIFSLMADKGAFYNVQYPDGRNAFISKTEAEPFEAWKSKLTFETDNLVETSKTMLGVPYLWGGTSTKGVDCSGFTKTIYFMNGMIIPRDASQQVHEGTLVDDSKEFDKLIPGDLLFFGRKATDSTTERVVHVGMWIGNNEFIHSSGKVRISSMDQNAENFDQPNYDRYLRTKRILNNTDEGLIYLTKKEIF</sequence>
<evidence type="ECO:0000313" key="7">
    <source>
        <dbReference type="EMBL" id="MDF0706172.1"/>
    </source>
</evidence>
<dbReference type="PROSITE" id="PS51935">
    <property type="entry name" value="NLPC_P60"/>
    <property type="match status" value="1"/>
</dbReference>
<dbReference type="SUPFAM" id="SSF54001">
    <property type="entry name" value="Cysteine proteinases"/>
    <property type="match status" value="1"/>
</dbReference>
<organism evidence="7 8">
    <name type="scientific">Flagellimonas okinawensis</name>
    <dbReference type="NCBI Taxonomy" id="3031324"/>
    <lineage>
        <taxon>Bacteria</taxon>
        <taxon>Pseudomonadati</taxon>
        <taxon>Bacteroidota</taxon>
        <taxon>Flavobacteriia</taxon>
        <taxon>Flavobacteriales</taxon>
        <taxon>Flavobacteriaceae</taxon>
        <taxon>Flagellimonas</taxon>
    </lineage>
</organism>
<accession>A0ABT5XJX6</accession>
<evidence type="ECO:0000256" key="4">
    <source>
        <dbReference type="ARBA" id="ARBA00022807"/>
    </source>
</evidence>
<dbReference type="SUPFAM" id="SSF82057">
    <property type="entry name" value="Prokaryotic SH3-related domain"/>
    <property type="match status" value="1"/>
</dbReference>
<dbReference type="Proteomes" id="UP001217083">
    <property type="component" value="Unassembled WGS sequence"/>
</dbReference>
<gene>
    <name evidence="7" type="ORF">PY091_03015</name>
</gene>
<evidence type="ECO:0000256" key="2">
    <source>
        <dbReference type="ARBA" id="ARBA00022670"/>
    </source>
</evidence>
<keyword evidence="8" id="KW-1185">Reference proteome</keyword>
<keyword evidence="3" id="KW-0378">Hydrolase</keyword>
<proteinExistence type="inferred from homology"/>
<dbReference type="RefSeq" id="WP_275648275.1">
    <property type="nucleotide sequence ID" value="NZ_JARFVA010000001.1"/>
</dbReference>
<keyword evidence="2" id="KW-0645">Protease</keyword>
<dbReference type="InterPro" id="IPR051202">
    <property type="entry name" value="Peptidase_C40"/>
</dbReference>
<feature type="domain" description="SH3b" evidence="5">
    <location>
        <begin position="107"/>
        <end position="170"/>
    </location>
</feature>
<protein>
    <submittedName>
        <fullName evidence="7">NlpC/P60 family protein</fullName>
    </submittedName>
</protein>
<evidence type="ECO:0000259" key="6">
    <source>
        <dbReference type="PROSITE" id="PS51935"/>
    </source>
</evidence>
<evidence type="ECO:0000259" key="5">
    <source>
        <dbReference type="PROSITE" id="PS51781"/>
    </source>
</evidence>
<comment type="caution">
    <text evidence="7">The sequence shown here is derived from an EMBL/GenBank/DDBJ whole genome shotgun (WGS) entry which is preliminary data.</text>
</comment>
<dbReference type="Pfam" id="PF00877">
    <property type="entry name" value="NLPC_P60"/>
    <property type="match status" value="1"/>
</dbReference>
<comment type="similarity">
    <text evidence="1">Belongs to the peptidase C40 family.</text>
</comment>
<dbReference type="InterPro" id="IPR003646">
    <property type="entry name" value="SH3-like_bac-type"/>
</dbReference>
<dbReference type="PROSITE" id="PS51257">
    <property type="entry name" value="PROKAR_LIPOPROTEIN"/>
    <property type="match status" value="1"/>
</dbReference>
<feature type="domain" description="NlpC/P60" evidence="6">
    <location>
        <begin position="250"/>
        <end position="381"/>
    </location>
</feature>
<name>A0ABT5XJX6_9FLAO</name>
<dbReference type="InterPro" id="IPR000064">
    <property type="entry name" value="NLP_P60_dom"/>
</dbReference>
<dbReference type="InterPro" id="IPR038765">
    <property type="entry name" value="Papain-like_cys_pep_sf"/>
</dbReference>
<dbReference type="EMBL" id="JARFVA010000001">
    <property type="protein sequence ID" value="MDF0706172.1"/>
    <property type="molecule type" value="Genomic_DNA"/>
</dbReference>
<dbReference type="PANTHER" id="PTHR47053">
    <property type="entry name" value="MUREIN DD-ENDOPEPTIDASE MEPH-RELATED"/>
    <property type="match status" value="1"/>
</dbReference>
<evidence type="ECO:0000256" key="3">
    <source>
        <dbReference type="ARBA" id="ARBA00022801"/>
    </source>
</evidence>
<dbReference type="Gene3D" id="2.30.30.40">
    <property type="entry name" value="SH3 Domains"/>
    <property type="match status" value="2"/>
</dbReference>
<dbReference type="PROSITE" id="PS51781">
    <property type="entry name" value="SH3B"/>
    <property type="match status" value="1"/>
</dbReference>
<dbReference type="PANTHER" id="PTHR47053:SF1">
    <property type="entry name" value="MUREIN DD-ENDOPEPTIDASE MEPH-RELATED"/>
    <property type="match status" value="1"/>
</dbReference>
<dbReference type="Pfam" id="PF08239">
    <property type="entry name" value="SH3_3"/>
    <property type="match status" value="1"/>
</dbReference>